<feature type="chain" id="PRO_5015143894" evidence="2">
    <location>
        <begin position="20"/>
        <end position="450"/>
    </location>
</feature>
<evidence type="ECO:0000256" key="2">
    <source>
        <dbReference type="SAM" id="SignalP"/>
    </source>
</evidence>
<name>A0A2P8FIF6_9BACT</name>
<feature type="region of interest" description="Disordered" evidence="1">
    <location>
        <begin position="143"/>
        <end position="163"/>
    </location>
</feature>
<protein>
    <submittedName>
        <fullName evidence="3">Putative AlkP superfamily pyrophosphatase or phosphodiesterase</fullName>
    </submittedName>
</protein>
<organism evidence="3 4">
    <name type="scientific">Chitinophaga ginsengisoli</name>
    <dbReference type="NCBI Taxonomy" id="363837"/>
    <lineage>
        <taxon>Bacteria</taxon>
        <taxon>Pseudomonadati</taxon>
        <taxon>Bacteroidota</taxon>
        <taxon>Chitinophagia</taxon>
        <taxon>Chitinophagales</taxon>
        <taxon>Chitinophagaceae</taxon>
        <taxon>Chitinophaga</taxon>
    </lineage>
</organism>
<keyword evidence="2" id="KW-0732">Signal</keyword>
<evidence type="ECO:0000313" key="3">
    <source>
        <dbReference type="EMBL" id="PSL21486.1"/>
    </source>
</evidence>
<feature type="signal peptide" evidence="2">
    <location>
        <begin position="1"/>
        <end position="19"/>
    </location>
</feature>
<sequence length="450" mass="49285">MKKILIAGLLLFAQNTLQAQTARYVVMVSVDGFRPDFYMDKSWPAPNMQQMMEKGIYAEGVRGIFPTVTYPSHTTLITGAMPGKHGIVYNTPFDPKGVSGRWFKESKDIEVQTIWEAAHNAGLKTASVSWPVSVGAQIDYNIPETWSEDTPGDRRPATSKDATPKGLFEEIQENATGHLEANDMDLRYLSMNQNLGRMTAYLIRKYKPNLVTVHLPCTDEEQHKEGREGQGVRRAVAAADRAIGDIMEAIEKAGIMDSTVVIITGDHGFVDTHSSLAPNVWLARKGLIGTTPDRGNWKAAFHSSGGSAFLHLKDPKDEKTLQQVKQLLAEQPLSVRKLFRIIDRSVMDSIHSDPAAALAITGVQGISFNNNADGPELRPAKGGAHGYFPDFREIRTGFVAMGAGLNKGAVFPEIGLEDVAPLIAKLLGLELKQADGVFYPGMLMPSKKQN</sequence>
<keyword evidence="4" id="KW-1185">Reference proteome</keyword>
<dbReference type="Proteomes" id="UP000240978">
    <property type="component" value="Unassembled WGS sequence"/>
</dbReference>
<dbReference type="OrthoDB" id="9779418at2"/>
<evidence type="ECO:0000313" key="4">
    <source>
        <dbReference type="Proteomes" id="UP000240978"/>
    </source>
</evidence>
<dbReference type="RefSeq" id="WP_106606019.1">
    <property type="nucleotide sequence ID" value="NZ_PYGK01000023.1"/>
</dbReference>
<dbReference type="Pfam" id="PF01663">
    <property type="entry name" value="Phosphodiest"/>
    <property type="match status" value="1"/>
</dbReference>
<dbReference type="SUPFAM" id="SSF53649">
    <property type="entry name" value="Alkaline phosphatase-like"/>
    <property type="match status" value="1"/>
</dbReference>
<dbReference type="PANTHER" id="PTHR10151">
    <property type="entry name" value="ECTONUCLEOTIDE PYROPHOSPHATASE/PHOSPHODIESTERASE"/>
    <property type="match status" value="1"/>
</dbReference>
<evidence type="ECO:0000256" key="1">
    <source>
        <dbReference type="SAM" id="MobiDB-lite"/>
    </source>
</evidence>
<dbReference type="EMBL" id="PYGK01000023">
    <property type="protein sequence ID" value="PSL21486.1"/>
    <property type="molecule type" value="Genomic_DNA"/>
</dbReference>
<dbReference type="GO" id="GO:0016787">
    <property type="term" value="F:hydrolase activity"/>
    <property type="evidence" value="ECO:0007669"/>
    <property type="project" value="UniProtKB-ARBA"/>
</dbReference>
<dbReference type="Gene3D" id="3.40.720.10">
    <property type="entry name" value="Alkaline Phosphatase, subunit A"/>
    <property type="match status" value="1"/>
</dbReference>
<dbReference type="InterPro" id="IPR002591">
    <property type="entry name" value="Phosphodiest/P_Trfase"/>
</dbReference>
<proteinExistence type="predicted"/>
<dbReference type="PANTHER" id="PTHR10151:SF120">
    <property type="entry name" value="BIS(5'-ADENOSYL)-TRIPHOSPHATASE"/>
    <property type="match status" value="1"/>
</dbReference>
<gene>
    <name evidence="3" type="ORF">CLV42_12340</name>
</gene>
<dbReference type="CDD" id="cd16018">
    <property type="entry name" value="Enpp"/>
    <property type="match status" value="1"/>
</dbReference>
<reference evidence="3 4" key="1">
    <citation type="submission" date="2018-03" db="EMBL/GenBank/DDBJ databases">
        <title>Genomic Encyclopedia of Archaeal and Bacterial Type Strains, Phase II (KMG-II): from individual species to whole genera.</title>
        <authorList>
            <person name="Goeker M."/>
        </authorList>
    </citation>
    <scope>NUCLEOTIDE SEQUENCE [LARGE SCALE GENOMIC DNA]</scope>
    <source>
        <strain evidence="3 4">DSM 18107</strain>
    </source>
</reference>
<dbReference type="AlphaFoldDB" id="A0A2P8FIF6"/>
<comment type="caution">
    <text evidence="3">The sequence shown here is derived from an EMBL/GenBank/DDBJ whole genome shotgun (WGS) entry which is preliminary data.</text>
</comment>
<dbReference type="InterPro" id="IPR017850">
    <property type="entry name" value="Alkaline_phosphatase_core_sf"/>
</dbReference>
<accession>A0A2P8FIF6</accession>